<gene>
    <name evidence="7" type="ORF">GCM10023195_02740</name>
</gene>
<evidence type="ECO:0000256" key="5">
    <source>
        <dbReference type="SAM" id="Phobius"/>
    </source>
</evidence>
<reference evidence="8" key="1">
    <citation type="journal article" date="2019" name="Int. J. Syst. Evol. Microbiol.">
        <title>The Global Catalogue of Microorganisms (GCM) 10K type strain sequencing project: providing services to taxonomists for standard genome sequencing and annotation.</title>
        <authorList>
            <consortium name="The Broad Institute Genomics Platform"/>
            <consortium name="The Broad Institute Genome Sequencing Center for Infectious Disease"/>
            <person name="Wu L."/>
            <person name="Ma J."/>
        </authorList>
    </citation>
    <scope>NUCLEOTIDE SEQUENCE [LARGE SCALE GENOMIC DNA]</scope>
    <source>
        <strain evidence="8">JCM 17938</strain>
    </source>
</reference>
<organism evidence="7 8">
    <name type="scientific">Actinoallomurus liliacearum</name>
    <dbReference type="NCBI Taxonomy" id="1080073"/>
    <lineage>
        <taxon>Bacteria</taxon>
        <taxon>Bacillati</taxon>
        <taxon>Actinomycetota</taxon>
        <taxon>Actinomycetes</taxon>
        <taxon>Streptosporangiales</taxon>
        <taxon>Thermomonosporaceae</taxon>
        <taxon>Actinoallomurus</taxon>
    </lineage>
</organism>
<evidence type="ECO:0000256" key="4">
    <source>
        <dbReference type="ARBA" id="ARBA00023136"/>
    </source>
</evidence>
<keyword evidence="4 5" id="KW-0472">Membrane</keyword>
<keyword evidence="3 5" id="KW-1133">Transmembrane helix</keyword>
<feature type="transmembrane region" description="Helical" evidence="5">
    <location>
        <begin position="137"/>
        <end position="157"/>
    </location>
</feature>
<evidence type="ECO:0000313" key="8">
    <source>
        <dbReference type="Proteomes" id="UP001500212"/>
    </source>
</evidence>
<evidence type="ECO:0000256" key="1">
    <source>
        <dbReference type="ARBA" id="ARBA00004141"/>
    </source>
</evidence>
<comment type="caution">
    <text evidence="7">The sequence shown here is derived from an EMBL/GenBank/DDBJ whole genome shotgun (WGS) entry which is preliminary data.</text>
</comment>
<sequence>MELMRIGTACLIGLVFAVSAVSKLRDFDGFARSVPSLVPAWPGRARLLAVVTTALEALVPPLLVAPPTTSYGFGLAAVLLAAFTAAIAAAIRRGRRATCRCFGPSTAPLGPRHLVRNGLLFSCAVLGGLSPGGLPPAAGIAVAAAAGLVGAVLIVFLDDIVDLFVRNP</sequence>
<dbReference type="Pfam" id="PF07291">
    <property type="entry name" value="MauE"/>
    <property type="match status" value="1"/>
</dbReference>
<evidence type="ECO:0000259" key="6">
    <source>
        <dbReference type="Pfam" id="PF07291"/>
    </source>
</evidence>
<dbReference type="Proteomes" id="UP001500212">
    <property type="component" value="Unassembled WGS sequence"/>
</dbReference>
<feature type="transmembrane region" description="Helical" evidence="5">
    <location>
        <begin position="71"/>
        <end position="92"/>
    </location>
</feature>
<dbReference type="InterPro" id="IPR009908">
    <property type="entry name" value="Methylamine_util_MauE"/>
</dbReference>
<feature type="transmembrane region" description="Helical" evidence="5">
    <location>
        <begin position="113"/>
        <end position="131"/>
    </location>
</feature>
<evidence type="ECO:0000256" key="2">
    <source>
        <dbReference type="ARBA" id="ARBA00022692"/>
    </source>
</evidence>
<evidence type="ECO:0000256" key="3">
    <source>
        <dbReference type="ARBA" id="ARBA00022989"/>
    </source>
</evidence>
<dbReference type="EMBL" id="BAABHJ010000001">
    <property type="protein sequence ID" value="GAA4601204.1"/>
    <property type="molecule type" value="Genomic_DNA"/>
</dbReference>
<accession>A0ABP8TCW0</accession>
<evidence type="ECO:0000313" key="7">
    <source>
        <dbReference type="EMBL" id="GAA4601204.1"/>
    </source>
</evidence>
<feature type="domain" description="Methylamine utilisation protein MauE" evidence="6">
    <location>
        <begin position="8"/>
        <end position="129"/>
    </location>
</feature>
<keyword evidence="2 5" id="KW-0812">Transmembrane</keyword>
<proteinExistence type="predicted"/>
<keyword evidence="8" id="KW-1185">Reference proteome</keyword>
<name>A0ABP8TCW0_9ACTN</name>
<comment type="subcellular location">
    <subcellularLocation>
        <location evidence="1">Membrane</location>
        <topology evidence="1">Multi-pass membrane protein</topology>
    </subcellularLocation>
</comment>
<protein>
    <submittedName>
        <fullName evidence="7">Methylamine utilization protein MauE</fullName>
    </submittedName>
</protein>